<feature type="region of interest" description="Disordered" evidence="2">
    <location>
        <begin position="924"/>
        <end position="957"/>
    </location>
</feature>
<evidence type="ECO:0000313" key="3">
    <source>
        <dbReference type="EMBL" id="CCA74297.1"/>
    </source>
</evidence>
<feature type="region of interest" description="Disordered" evidence="2">
    <location>
        <begin position="41"/>
        <end position="178"/>
    </location>
</feature>
<gene>
    <name evidence="3" type="ORF">PIIN_08250</name>
</gene>
<keyword evidence="4" id="KW-1185">Reference proteome</keyword>
<feature type="compositionally biased region" description="Polar residues" evidence="2">
    <location>
        <begin position="69"/>
        <end position="78"/>
    </location>
</feature>
<feature type="compositionally biased region" description="Acidic residues" evidence="2">
    <location>
        <begin position="691"/>
        <end position="714"/>
    </location>
</feature>
<feature type="region of interest" description="Disordered" evidence="2">
    <location>
        <begin position="822"/>
        <end position="869"/>
    </location>
</feature>
<evidence type="ECO:0000256" key="2">
    <source>
        <dbReference type="SAM" id="MobiDB-lite"/>
    </source>
</evidence>
<feature type="region of interest" description="Disordered" evidence="2">
    <location>
        <begin position="674"/>
        <end position="760"/>
    </location>
</feature>
<keyword evidence="1" id="KW-0175">Coiled coil</keyword>
<feature type="compositionally biased region" description="Acidic residues" evidence="2">
    <location>
        <begin position="725"/>
        <end position="746"/>
    </location>
</feature>
<feature type="compositionally biased region" description="Polar residues" evidence="2">
    <location>
        <begin position="105"/>
        <end position="119"/>
    </location>
</feature>
<feature type="compositionally biased region" description="Basic and acidic residues" evidence="2">
    <location>
        <begin position="747"/>
        <end position="760"/>
    </location>
</feature>
<feature type="compositionally biased region" description="Low complexity" evidence="2">
    <location>
        <begin position="43"/>
        <end position="61"/>
    </location>
</feature>
<sequence length="957" mass="102739">MDALRIKTLEEDNAFLRGQVKLLQARNSQLEARIAQLSAFIPSSSSSVSSSASASTSSASTINAPTPVDPQSQAASRSVSDDEAQFARVQSPQEEERGEQQPGSASTVVGGQDWKSTNPPAYHGPPLETSDAVSPRSASFASRAKSPTTPITGVWGRSYDPPTPRPTPIRSKPPTPVLGVPTSSVIRITHASLPAGGGSGGRYRSKTLPPLATSLTSASSNRRGAPTILSAVNGTPTHAIPPPPMSITHPSILKRIFQFATSTHLISTDPFFQDATTNAWFLSLKTIKSLCLLSKECHILALPLLYTSIRLRRIPQLAALVQTLEFRARFTPPWLVGSNHYGSYTRSLDLSFYIPPEWNNLYVEDVRRLIACVPNLQIYRSRPMLAIEGPRPVPPPIMSCLGEMRNELLSELELSEQEGPQMTDLVRLLQSCTYLEALTLGLYVFDGGLGRETPVLRLPSLKRLEVKVTNRSTPGSFASFPSPHVLVEASKWDLPHLEALTLVLHDEIKVPFTALNPFLNIHGHKLKTLTLRDVNPLMRAPPLQISGILSRCPNLLEVKVVASSTAPLHLARPHACLERVRFLGVAPGSKRDGGNSDALLEHLTVFSVDNLESRARFPSLKEIVIQGEEDVKATEALRFLWQDSLGSDVRVICVGIDGDVVDIPSPTQLLAMATGTNANGTKSSWDTFGGVEEDDEEEWLPSDPDDEPDDESTVDGEGARGGWNSDDEYEYLAGDEDDLGEDEEETVKDSRSGRGRDDDQFDHTTALLIFQDSSAPRKGRHSFVPSFSVERSAAAAGGTRGGGSGSGGARRRLITNPRASVDEHGRIHGQGNGHAAHASLGHGSSFGLRHSTGPDAGVSHHSREQSLGASIGHHARETSYPSQNGQATSQNHNTTINTNVNSAVAAGNTGASAHAGTASVVSAGRMSHHGSGTGTTRVGSVDLKRTSMGPSSSSRMW</sequence>
<feature type="compositionally biased region" description="Polar residues" evidence="2">
    <location>
        <begin position="136"/>
        <end position="151"/>
    </location>
</feature>
<dbReference type="AlphaFoldDB" id="G4TSK4"/>
<organism evidence="3 4">
    <name type="scientific">Serendipita indica (strain DSM 11827)</name>
    <name type="common">Root endophyte fungus</name>
    <name type="synonym">Piriformospora indica</name>
    <dbReference type="NCBI Taxonomy" id="1109443"/>
    <lineage>
        <taxon>Eukaryota</taxon>
        <taxon>Fungi</taxon>
        <taxon>Dikarya</taxon>
        <taxon>Basidiomycota</taxon>
        <taxon>Agaricomycotina</taxon>
        <taxon>Agaricomycetes</taxon>
        <taxon>Sebacinales</taxon>
        <taxon>Serendipitaceae</taxon>
        <taxon>Serendipita</taxon>
    </lineage>
</organism>
<evidence type="ECO:0000313" key="4">
    <source>
        <dbReference type="Proteomes" id="UP000007148"/>
    </source>
</evidence>
<dbReference type="InParanoid" id="G4TSK4"/>
<dbReference type="Proteomes" id="UP000007148">
    <property type="component" value="Unassembled WGS sequence"/>
</dbReference>
<dbReference type="Gene3D" id="3.80.10.10">
    <property type="entry name" value="Ribonuclease Inhibitor"/>
    <property type="match status" value="1"/>
</dbReference>
<dbReference type="OrthoDB" id="3258555at2759"/>
<comment type="caution">
    <text evidence="3">The sequence shown here is derived from an EMBL/GenBank/DDBJ whole genome shotgun (WGS) entry which is preliminary data.</text>
</comment>
<protein>
    <submittedName>
        <fullName evidence="3">Uncharacterized protein</fullName>
    </submittedName>
</protein>
<proteinExistence type="predicted"/>
<feature type="compositionally biased region" description="Polar residues" evidence="2">
    <location>
        <begin position="948"/>
        <end position="957"/>
    </location>
</feature>
<dbReference type="HOGENOM" id="CLU_013295_0_0_1"/>
<feature type="compositionally biased region" description="Pro residues" evidence="2">
    <location>
        <begin position="161"/>
        <end position="176"/>
    </location>
</feature>
<dbReference type="InterPro" id="IPR032675">
    <property type="entry name" value="LRR_dom_sf"/>
</dbReference>
<feature type="coiled-coil region" evidence="1">
    <location>
        <begin position="6"/>
        <end position="40"/>
    </location>
</feature>
<name>G4TSK4_SERID</name>
<evidence type="ECO:0000256" key="1">
    <source>
        <dbReference type="SAM" id="Coils"/>
    </source>
</evidence>
<dbReference type="EMBL" id="CAFZ01000299">
    <property type="protein sequence ID" value="CCA74297.1"/>
    <property type="molecule type" value="Genomic_DNA"/>
</dbReference>
<feature type="compositionally biased region" description="Polar residues" evidence="2">
    <location>
        <begin position="674"/>
        <end position="686"/>
    </location>
</feature>
<reference evidence="3 4" key="1">
    <citation type="journal article" date="2011" name="PLoS Pathog.">
        <title>Endophytic Life Strategies Decoded by Genome and Transcriptome Analyses of the Mutualistic Root Symbiont Piriformospora indica.</title>
        <authorList>
            <person name="Zuccaro A."/>
            <person name="Lahrmann U."/>
            <person name="Guldener U."/>
            <person name="Langen G."/>
            <person name="Pfiffi S."/>
            <person name="Biedenkopf D."/>
            <person name="Wong P."/>
            <person name="Samans B."/>
            <person name="Grimm C."/>
            <person name="Basiewicz M."/>
            <person name="Murat C."/>
            <person name="Martin F."/>
            <person name="Kogel K.H."/>
        </authorList>
    </citation>
    <scope>NUCLEOTIDE SEQUENCE [LARGE SCALE GENOMIC DNA]</scope>
    <source>
        <strain evidence="3 4">DSM 11827</strain>
    </source>
</reference>
<accession>G4TSK4</accession>